<dbReference type="InterPro" id="IPR022062">
    <property type="entry name" value="DUF3618"/>
</dbReference>
<gene>
    <name evidence="2" type="ORF">B841_10595</name>
</gene>
<dbReference type="PATRIC" id="fig|1224163.3.peg.2137"/>
<dbReference type="OrthoDB" id="5196933at2"/>
<organism evidence="2 3">
    <name type="scientific">Corynebacterium maris DSM 45190</name>
    <dbReference type="NCBI Taxonomy" id="1224163"/>
    <lineage>
        <taxon>Bacteria</taxon>
        <taxon>Bacillati</taxon>
        <taxon>Actinomycetota</taxon>
        <taxon>Actinomycetes</taxon>
        <taxon>Mycobacteriales</taxon>
        <taxon>Corynebacteriaceae</taxon>
        <taxon>Corynebacterium</taxon>
    </lineage>
</organism>
<evidence type="ECO:0000313" key="2">
    <source>
        <dbReference type="EMBL" id="AGS35591.1"/>
    </source>
</evidence>
<keyword evidence="1" id="KW-0472">Membrane</keyword>
<evidence type="ECO:0000256" key="1">
    <source>
        <dbReference type="SAM" id="Phobius"/>
    </source>
</evidence>
<name>S5TL44_9CORY</name>
<sequence length="93" mass="10288">MARNIDEIQRDIARNRSQLANTLDELANRTKPANLAEDAKQGVVSKLQDPTVQKVLAGIGVAVVGIVAFSMARGRKRKNDIKEIQKMLAERSF</sequence>
<dbReference type="KEGG" id="cmd:B841_10595"/>
<keyword evidence="1" id="KW-1133">Transmembrane helix</keyword>
<accession>S5TL44</accession>
<dbReference type="Proteomes" id="UP000015388">
    <property type="component" value="Chromosome"/>
</dbReference>
<dbReference type="Pfam" id="PF12277">
    <property type="entry name" value="DUF3618"/>
    <property type="match status" value="1"/>
</dbReference>
<proteinExistence type="predicted"/>
<dbReference type="AlphaFoldDB" id="S5TL44"/>
<evidence type="ECO:0008006" key="4">
    <source>
        <dbReference type="Google" id="ProtNLM"/>
    </source>
</evidence>
<keyword evidence="1" id="KW-0812">Transmembrane</keyword>
<dbReference type="HOGENOM" id="CLU_164604_0_0_11"/>
<keyword evidence="3" id="KW-1185">Reference proteome</keyword>
<dbReference type="EMBL" id="CP003924">
    <property type="protein sequence ID" value="AGS35591.1"/>
    <property type="molecule type" value="Genomic_DNA"/>
</dbReference>
<feature type="transmembrane region" description="Helical" evidence="1">
    <location>
        <begin position="55"/>
        <end position="72"/>
    </location>
</feature>
<reference evidence="2 3" key="1">
    <citation type="submission" date="2012-11" db="EMBL/GenBank/DDBJ databases">
        <title>The complete genome sequence of Corynebacterium maris Coryn-1 (=DSM 45190).</title>
        <authorList>
            <person name="Schaffert L."/>
            <person name="Albersmeier A."/>
            <person name="Kalinowski J."/>
            <person name="Ruckert C."/>
        </authorList>
    </citation>
    <scope>NUCLEOTIDE SEQUENCE [LARGE SCALE GENOMIC DNA]</scope>
    <source>
        <strain evidence="3">Coryn-1</strain>
    </source>
</reference>
<dbReference type="RefSeq" id="WP_020935524.1">
    <property type="nucleotide sequence ID" value="NC_021915.1"/>
</dbReference>
<dbReference type="STRING" id="1224163.B841_10595"/>
<evidence type="ECO:0000313" key="3">
    <source>
        <dbReference type="Proteomes" id="UP000015388"/>
    </source>
</evidence>
<protein>
    <recommendedName>
        <fullName evidence="4">DUF3618 domain-containing protein</fullName>
    </recommendedName>
</protein>
<dbReference type="eggNOG" id="ENOG502ZF7P">
    <property type="taxonomic scope" value="Bacteria"/>
</dbReference>